<dbReference type="RefSeq" id="XP_064727916.1">
    <property type="nucleotide sequence ID" value="XM_064876609.1"/>
</dbReference>
<evidence type="ECO:0000256" key="1">
    <source>
        <dbReference type="SAM" id="MobiDB-lite"/>
    </source>
</evidence>
<evidence type="ECO:0000313" key="3">
    <source>
        <dbReference type="Proteomes" id="UP001334248"/>
    </source>
</evidence>
<feature type="compositionally biased region" description="Polar residues" evidence="1">
    <location>
        <begin position="60"/>
        <end position="75"/>
    </location>
</feature>
<feature type="region of interest" description="Disordered" evidence="1">
    <location>
        <begin position="58"/>
        <end position="78"/>
    </location>
</feature>
<sequence length="399" mass="44728">MDFALCLPARFSYLHELNDLLLKEDALNMEPKPSSQTTPTHRPWTAVVTSNLPQVVELSPSIQPSNNGSHATRASDQAKRLQQLLDEERKKTKGLQSKHAQEQKELSSEIAKLEKSLAETRTKLIRLLPEDGPSDDQVKQAFEDLCHNIEAWVDLQCGDLNDLSARMEKRQWTEQDQQLLDRHITDDDVELARAYPDISPHIVMCAIVSNVFDLCLANGRWVLGMSNEEEALLNDIADHIPNACGSNGHVAQKKWRAETYRALANQQHTLEYQKMAVENITQALSSFLNHFRNSGSGHINPTKIQDKIVEQAHKLADLGKGTMTEYRLDFPTNSSDKNRKLEKDETSNYSFVDAGTGVEIDGNVVQAGGKLRLCVFPALVKVLESGEKRLANAMVVLQQ</sequence>
<comment type="caution">
    <text evidence="2">The sequence shown here is derived from an EMBL/GenBank/DDBJ whole genome shotgun (WGS) entry which is preliminary data.</text>
</comment>
<protein>
    <submittedName>
        <fullName evidence="2">Uncharacterized protein</fullName>
    </submittedName>
</protein>
<dbReference type="GeneID" id="90001657"/>
<dbReference type="EMBL" id="JAVHJV010000010">
    <property type="protein sequence ID" value="KAK5939826.1"/>
    <property type="molecule type" value="Genomic_DNA"/>
</dbReference>
<evidence type="ECO:0000313" key="2">
    <source>
        <dbReference type="EMBL" id="KAK5939826.1"/>
    </source>
</evidence>
<reference evidence="2 3" key="1">
    <citation type="journal article" date="2023" name="Res Sq">
        <title>Genomic and morphological characterization of Knufia obscura isolated from the Mars 2020 spacecraft assembly facility.</title>
        <authorList>
            <person name="Chander A.M."/>
            <person name="Teixeira M.M."/>
            <person name="Singh N.K."/>
            <person name="Williams M.P."/>
            <person name="Parker C.W."/>
            <person name="Leo P."/>
            <person name="Stajich J.E."/>
            <person name="Torok T."/>
            <person name="Tighe S."/>
            <person name="Mason C.E."/>
            <person name="Venkateswaran K."/>
        </authorList>
    </citation>
    <scope>NUCLEOTIDE SEQUENCE [LARGE SCALE GENOMIC DNA]</scope>
    <source>
        <strain evidence="2 3">CCFEE 5817</strain>
    </source>
</reference>
<name>A0ABR0RGQ9_9EURO</name>
<dbReference type="Proteomes" id="UP001334248">
    <property type="component" value="Unassembled WGS sequence"/>
</dbReference>
<organism evidence="2 3">
    <name type="scientific">Knufia obscura</name>
    <dbReference type="NCBI Taxonomy" id="1635080"/>
    <lineage>
        <taxon>Eukaryota</taxon>
        <taxon>Fungi</taxon>
        <taxon>Dikarya</taxon>
        <taxon>Ascomycota</taxon>
        <taxon>Pezizomycotina</taxon>
        <taxon>Eurotiomycetes</taxon>
        <taxon>Chaetothyriomycetidae</taxon>
        <taxon>Chaetothyriales</taxon>
        <taxon>Trichomeriaceae</taxon>
        <taxon>Knufia</taxon>
    </lineage>
</organism>
<gene>
    <name evidence="2" type="ORF">PMZ80_008208</name>
</gene>
<keyword evidence="3" id="KW-1185">Reference proteome</keyword>
<proteinExistence type="predicted"/>
<accession>A0ABR0RGQ9</accession>